<sequence length="95" mass="11007">MATRNNFSVEHTYRSLYQGFAPECQGKSAVQEFLGKSSGVYEQRRRNTFFASLKRCDRLFPENMIVTCCGMLRLEPALFAHGFMTTLNELRRQES</sequence>
<proteinExistence type="predicted"/>
<dbReference type="Proteomes" id="UP000030661">
    <property type="component" value="Unassembled WGS sequence"/>
</dbReference>
<evidence type="ECO:0000313" key="2">
    <source>
        <dbReference type="Proteomes" id="UP000030661"/>
    </source>
</evidence>
<protein>
    <submittedName>
        <fullName evidence="1">Uncharacterized protein</fullName>
    </submittedName>
</protein>
<reference evidence="1" key="1">
    <citation type="journal article" date="2015" name="PeerJ">
        <title>First genomic representation of candidate bacterial phylum KSB3 points to enhanced environmental sensing as a trigger of wastewater bulking.</title>
        <authorList>
            <person name="Sekiguchi Y."/>
            <person name="Ohashi A."/>
            <person name="Parks D.H."/>
            <person name="Yamauchi T."/>
            <person name="Tyson G.W."/>
            <person name="Hugenholtz P."/>
        </authorList>
    </citation>
    <scope>NUCLEOTIDE SEQUENCE [LARGE SCALE GENOMIC DNA]</scope>
</reference>
<dbReference type="EMBL" id="DF820463">
    <property type="protein sequence ID" value="GAK55501.1"/>
    <property type="molecule type" value="Genomic_DNA"/>
</dbReference>
<keyword evidence="2" id="KW-1185">Reference proteome</keyword>
<name>A0A0S6W751_VECG1</name>
<dbReference type="HOGENOM" id="CLU_2367099_0_0_0"/>
<evidence type="ECO:0000313" key="1">
    <source>
        <dbReference type="EMBL" id="GAK55501.1"/>
    </source>
</evidence>
<gene>
    <name evidence="1" type="ORF">U27_02335</name>
</gene>
<dbReference type="AlphaFoldDB" id="A0A0S6W751"/>
<organism evidence="1">
    <name type="scientific">Vecturithrix granuli</name>
    <dbReference type="NCBI Taxonomy" id="1499967"/>
    <lineage>
        <taxon>Bacteria</taxon>
        <taxon>Candidatus Moduliflexota</taxon>
        <taxon>Candidatus Vecturitrichia</taxon>
        <taxon>Candidatus Vecturitrichales</taxon>
        <taxon>Candidatus Vecturitrichaceae</taxon>
        <taxon>Candidatus Vecturithrix</taxon>
    </lineage>
</organism>
<accession>A0A0S6W751</accession>